<reference evidence="2" key="1">
    <citation type="journal article" date="2007" name="Nature">
        <title>The grapevine genome sequence suggests ancestral hexaploidization in major angiosperm phyla.</title>
        <authorList>
            <consortium name="The French-Italian Public Consortium for Grapevine Genome Characterization."/>
            <person name="Jaillon O."/>
            <person name="Aury J.-M."/>
            <person name="Noel B."/>
            <person name="Policriti A."/>
            <person name="Clepet C."/>
            <person name="Casagrande A."/>
            <person name="Choisne N."/>
            <person name="Aubourg S."/>
            <person name="Vitulo N."/>
            <person name="Jubin C."/>
            <person name="Vezzi A."/>
            <person name="Legeai F."/>
            <person name="Hugueney P."/>
            <person name="Dasilva C."/>
            <person name="Horner D."/>
            <person name="Mica E."/>
            <person name="Jublot D."/>
            <person name="Poulain J."/>
            <person name="Bruyere C."/>
            <person name="Billault A."/>
            <person name="Segurens B."/>
            <person name="Gouyvenoux M."/>
            <person name="Ugarte E."/>
            <person name="Cattonaro F."/>
            <person name="Anthouard V."/>
            <person name="Vico V."/>
            <person name="Del Fabbro C."/>
            <person name="Alaux M."/>
            <person name="Di Gaspero G."/>
            <person name="Dumas V."/>
            <person name="Felice N."/>
            <person name="Paillard S."/>
            <person name="Juman I."/>
            <person name="Moroldo M."/>
            <person name="Scalabrin S."/>
            <person name="Canaguier A."/>
            <person name="Le Clainche I."/>
            <person name="Malacrida G."/>
            <person name="Durand E."/>
            <person name="Pesole G."/>
            <person name="Laucou V."/>
            <person name="Chatelet P."/>
            <person name="Merdinoglu D."/>
            <person name="Delledonne M."/>
            <person name="Pezzotti M."/>
            <person name="Lecharny A."/>
            <person name="Scarpelli C."/>
            <person name="Artiguenave F."/>
            <person name="Pe M.E."/>
            <person name="Valle G."/>
            <person name="Morgante M."/>
            <person name="Caboche M."/>
            <person name="Adam-Blondon A.-F."/>
            <person name="Weissenbach J."/>
            <person name="Quetier F."/>
            <person name="Wincker P."/>
        </authorList>
    </citation>
    <scope>NUCLEOTIDE SEQUENCE [LARGE SCALE GENOMIC DNA]</scope>
    <source>
        <strain evidence="2">cv. Pinot noir / PN40024</strain>
    </source>
</reference>
<dbReference type="InParanoid" id="D7SRV6"/>
<evidence type="ECO:0000313" key="2">
    <source>
        <dbReference type="Proteomes" id="UP000009183"/>
    </source>
</evidence>
<sequence>MISIKAIFQEQEKIRHGIMISRKEKQGPTYKT</sequence>
<dbReference type="EMBL" id="FN594972">
    <property type="protein sequence ID" value="CBI18388.3"/>
    <property type="molecule type" value="Genomic_DNA"/>
</dbReference>
<dbReference type="Proteomes" id="UP000009183">
    <property type="component" value="Chromosome 9"/>
</dbReference>
<dbReference type="HOGENOM" id="CLU_3393198_0_0_1"/>
<accession>D7SRV6</accession>
<proteinExistence type="predicted"/>
<dbReference type="AlphaFoldDB" id="D7SRV6"/>
<protein>
    <submittedName>
        <fullName evidence="1">Uncharacterized protein</fullName>
    </submittedName>
</protein>
<dbReference type="STRING" id="29760.D7SRV6"/>
<evidence type="ECO:0000313" key="1">
    <source>
        <dbReference type="EMBL" id="CBI18388.3"/>
    </source>
</evidence>
<dbReference type="PaxDb" id="29760-VIT_09s0054g01450.t01"/>
<organism evidence="1 2">
    <name type="scientific">Vitis vinifera</name>
    <name type="common">Grape</name>
    <dbReference type="NCBI Taxonomy" id="29760"/>
    <lineage>
        <taxon>Eukaryota</taxon>
        <taxon>Viridiplantae</taxon>
        <taxon>Streptophyta</taxon>
        <taxon>Embryophyta</taxon>
        <taxon>Tracheophyta</taxon>
        <taxon>Spermatophyta</taxon>
        <taxon>Magnoliopsida</taxon>
        <taxon>eudicotyledons</taxon>
        <taxon>Gunneridae</taxon>
        <taxon>Pentapetalae</taxon>
        <taxon>rosids</taxon>
        <taxon>Vitales</taxon>
        <taxon>Vitaceae</taxon>
        <taxon>Viteae</taxon>
        <taxon>Vitis</taxon>
    </lineage>
</organism>
<name>D7SRV6_VITVI</name>
<gene>
    <name evidence="1" type="ordered locus">VIT_09s0054g01450</name>
</gene>
<keyword evidence="2" id="KW-1185">Reference proteome</keyword>